<organism evidence="7 8">
    <name type="scientific">Crinalium epipsammum PCC 9333</name>
    <dbReference type="NCBI Taxonomy" id="1173022"/>
    <lineage>
        <taxon>Bacteria</taxon>
        <taxon>Bacillati</taxon>
        <taxon>Cyanobacteriota</taxon>
        <taxon>Cyanophyceae</taxon>
        <taxon>Gomontiellales</taxon>
        <taxon>Gomontiellaceae</taxon>
        <taxon>Crinalium</taxon>
    </lineage>
</organism>
<dbReference type="RefSeq" id="WP_015205220.1">
    <property type="nucleotide sequence ID" value="NC_019753.1"/>
</dbReference>
<reference evidence="7 8" key="1">
    <citation type="submission" date="2012-06" db="EMBL/GenBank/DDBJ databases">
        <title>Finished chromosome of genome of Crinalium epipsammum PCC 9333.</title>
        <authorList>
            <consortium name="US DOE Joint Genome Institute"/>
            <person name="Gugger M."/>
            <person name="Coursin T."/>
            <person name="Rippka R."/>
            <person name="Tandeau De Marsac N."/>
            <person name="Huntemann M."/>
            <person name="Wei C.-L."/>
            <person name="Han J."/>
            <person name="Detter J.C."/>
            <person name="Han C."/>
            <person name="Tapia R."/>
            <person name="Davenport K."/>
            <person name="Daligault H."/>
            <person name="Erkkila T."/>
            <person name="Gu W."/>
            <person name="Munk A.C.C."/>
            <person name="Teshima H."/>
            <person name="Xu Y."/>
            <person name="Chain P."/>
            <person name="Chen A."/>
            <person name="Krypides N."/>
            <person name="Mavromatis K."/>
            <person name="Markowitz V."/>
            <person name="Szeto E."/>
            <person name="Ivanova N."/>
            <person name="Mikhailova N."/>
            <person name="Ovchinnikova G."/>
            <person name="Pagani I."/>
            <person name="Pati A."/>
            <person name="Goodwin L."/>
            <person name="Peters L."/>
            <person name="Pitluck S."/>
            <person name="Woyke T."/>
            <person name="Kerfeld C."/>
        </authorList>
    </citation>
    <scope>NUCLEOTIDE SEQUENCE [LARGE SCALE GENOMIC DNA]</scope>
    <source>
        <strain evidence="7 8">PCC 9333</strain>
    </source>
</reference>
<proteinExistence type="inferred from homology"/>
<evidence type="ECO:0000313" key="7">
    <source>
        <dbReference type="EMBL" id="AFZ15126.1"/>
    </source>
</evidence>
<dbReference type="OrthoDB" id="458687at2"/>
<comment type="subcellular location">
    <subcellularLocation>
        <location evidence="1">Cytoplasm</location>
    </subcellularLocation>
</comment>
<keyword evidence="4" id="KW-0802">TPR repeat</keyword>
<evidence type="ECO:0000256" key="2">
    <source>
        <dbReference type="ARBA" id="ARBA00022490"/>
    </source>
</evidence>
<feature type="signal peptide" evidence="6">
    <location>
        <begin position="1"/>
        <end position="25"/>
    </location>
</feature>
<dbReference type="eggNOG" id="COG0457">
    <property type="taxonomic scope" value="Bacteria"/>
</dbReference>
<dbReference type="GO" id="GO:0005737">
    <property type="term" value="C:cytoplasm"/>
    <property type="evidence" value="ECO:0007669"/>
    <property type="project" value="UniProtKB-SubCell"/>
</dbReference>
<keyword evidence="6" id="KW-0732">Signal</keyword>
<dbReference type="Proteomes" id="UP000010472">
    <property type="component" value="Chromosome"/>
</dbReference>
<gene>
    <name evidence="7" type="ORF">Cri9333_4340</name>
</gene>
<dbReference type="PANTHER" id="PTHR46630">
    <property type="entry name" value="TETRATRICOPEPTIDE REPEAT PROTEIN 29"/>
    <property type="match status" value="1"/>
</dbReference>
<dbReference type="EMBL" id="CP003620">
    <property type="protein sequence ID" value="AFZ15126.1"/>
    <property type="molecule type" value="Genomic_DNA"/>
</dbReference>
<dbReference type="PANTHER" id="PTHR46630:SF1">
    <property type="entry name" value="TETRATRICOPEPTIDE REPEAT PROTEIN 29"/>
    <property type="match status" value="1"/>
</dbReference>
<feature type="chain" id="PRO_5005354994" description="Tetratricopeptide TPR_1 repeat-containing protein" evidence="6">
    <location>
        <begin position="26"/>
        <end position="595"/>
    </location>
</feature>
<comment type="similarity">
    <text evidence="5">Belongs to the Rap family.</text>
</comment>
<dbReference type="KEGG" id="cep:Cri9333_4340"/>
<dbReference type="InterPro" id="IPR011990">
    <property type="entry name" value="TPR-like_helical_dom_sf"/>
</dbReference>
<dbReference type="AlphaFoldDB" id="K9W4L1"/>
<keyword evidence="2" id="KW-0963">Cytoplasm</keyword>
<dbReference type="PATRIC" id="fig|1173022.3.peg.4686"/>
<evidence type="ECO:0000256" key="6">
    <source>
        <dbReference type="SAM" id="SignalP"/>
    </source>
</evidence>
<dbReference type="SUPFAM" id="SSF48452">
    <property type="entry name" value="TPR-like"/>
    <property type="match status" value="1"/>
</dbReference>
<evidence type="ECO:0000256" key="1">
    <source>
        <dbReference type="ARBA" id="ARBA00004496"/>
    </source>
</evidence>
<sequence>MRSHPSIFCSIALSLLLIPAIKTQAAVVSTPQNVLDPHHPADVAKTLTDLGKMAATGNAALSLQLFNRAVKIAQTIEDTSSKIDVLSTIALKLAQSGQTQKSKELFEQVVQLTKRRNKDSLYEQDPALRNVVIKLAQAGFTQRALQLTKTISAKYYQAEALNAIAPILAAKGQVEPAKKILLEALQKARGITGDYAYESNGSCSNYKFEVMSKIATNLSSFAQFERALQLAKSIENCSSASGESTQDYQTWAFLGILANSANLAQVKQTWTTAQTVKDAEVWSKIAVKLVELGETNLALSAASKISKEISSVTKIDSGSALRNFGLKETALSNIAIKLAEVGKFEPALQVVDKIYEMTEEEQKENENLIGRGRLSTKMLTLVEVSRQLAKAKQVDQGLKIANSIGNESGKALGIIAIAQELQKMGQGLQAQKFLDQNLRLPEMPQDNDSQANQLIIDIAGALVPAGQVEKALQIAQSFKDDSNKQQALTNISTQLVEIGQVDRALQIAKTLTFPGYKDQVFNAIASKFIELRQPDRALQVAQLLEDDSKTNMLANIAESFAKLKQTQKALQVAETLTNKELKANAIANIAANIPK</sequence>
<protein>
    <recommendedName>
        <fullName evidence="9">Tetratricopeptide TPR_1 repeat-containing protein</fullName>
    </recommendedName>
</protein>
<evidence type="ECO:0000256" key="4">
    <source>
        <dbReference type="ARBA" id="ARBA00022803"/>
    </source>
</evidence>
<evidence type="ECO:0000256" key="5">
    <source>
        <dbReference type="ARBA" id="ARBA00038253"/>
    </source>
</evidence>
<evidence type="ECO:0000313" key="8">
    <source>
        <dbReference type="Proteomes" id="UP000010472"/>
    </source>
</evidence>
<keyword evidence="8" id="KW-1185">Reference proteome</keyword>
<accession>K9W4L1</accession>
<name>K9W4L1_9CYAN</name>
<dbReference type="Gene3D" id="1.25.40.10">
    <property type="entry name" value="Tetratricopeptide repeat domain"/>
    <property type="match status" value="4"/>
</dbReference>
<evidence type="ECO:0008006" key="9">
    <source>
        <dbReference type="Google" id="ProtNLM"/>
    </source>
</evidence>
<dbReference type="STRING" id="1173022.Cri9333_4340"/>
<keyword evidence="3" id="KW-0677">Repeat</keyword>
<dbReference type="InterPro" id="IPR051476">
    <property type="entry name" value="Bac_ResReg_Asp_Phosphatase"/>
</dbReference>
<dbReference type="HOGENOM" id="CLU_421995_0_0_3"/>
<evidence type="ECO:0000256" key="3">
    <source>
        <dbReference type="ARBA" id="ARBA00022737"/>
    </source>
</evidence>